<dbReference type="InterPro" id="IPR046341">
    <property type="entry name" value="SET_dom_sf"/>
</dbReference>
<sequence>MESSYPIKIASLLQWLRSKSVTTDSLHFQKSDGHEGVGVYAAKSLQKGEITMEIPFHLTISKVTAMQSDLRQILQDKNELDQDEIVALFLMIERFKSSDSFFEPFIQSLPSQFDLPIFWNDSDFAELEGTNVALLAKIMRKQIEADFQAIHIPLLRAYEERLNLRTSEISISDYEWALSIIWTRAFGITRYGEYLRVLCPALDMFNHSVLVQEPLDEFIKYDHMKDVLAHCVVMETSANDPFYISYGSYSDAKLLYSYGFVSLNEKNRFNGIDLWMRVPVTDPNFKLKQAILEGNAATRDQTYDFRGTIHLDDVDERFLASFRIILLSQEEFREYEKAFDSTIVSVRNELAVYAAIHDVCEKRLARFPTSLEDDLKKLAELEMNSDLRKTYAISVRMEDKKILQSVCRLMKEWRNLLENDSNIYPPDVTRQQQPQLSMPHN</sequence>
<dbReference type="InterPro" id="IPR036464">
    <property type="entry name" value="Rubisco_LSMT_subst-bd_sf"/>
</dbReference>
<gene>
    <name evidence="5" type="primary">AlNc14C111G6389</name>
    <name evidence="5" type="ORF">ALNC14_072140</name>
</gene>
<evidence type="ECO:0000256" key="1">
    <source>
        <dbReference type="ARBA" id="ARBA00022603"/>
    </source>
</evidence>
<dbReference type="CDD" id="cd10527">
    <property type="entry name" value="SET_LSMT"/>
    <property type="match status" value="1"/>
</dbReference>
<dbReference type="Gene3D" id="3.90.1420.10">
    <property type="entry name" value="Rubisco LSMT, substrate-binding domain"/>
    <property type="match status" value="1"/>
</dbReference>
<evidence type="ECO:0000259" key="4">
    <source>
        <dbReference type="Pfam" id="PF09273"/>
    </source>
</evidence>
<keyword evidence="1" id="KW-0489">Methyltransferase</keyword>
<dbReference type="GO" id="GO:0016279">
    <property type="term" value="F:protein-lysine N-methyltransferase activity"/>
    <property type="evidence" value="ECO:0007669"/>
    <property type="project" value="TreeGrafter"/>
</dbReference>
<dbReference type="SUPFAM" id="SSF82199">
    <property type="entry name" value="SET domain"/>
    <property type="match status" value="1"/>
</dbReference>
<evidence type="ECO:0000313" key="5">
    <source>
        <dbReference type="EMBL" id="CCA21071.1"/>
    </source>
</evidence>
<proteinExistence type="predicted"/>
<dbReference type="Gene3D" id="3.90.1410.10">
    <property type="entry name" value="set domain protein methyltransferase, domain 1"/>
    <property type="match status" value="1"/>
</dbReference>
<dbReference type="AlphaFoldDB" id="F0WII9"/>
<name>F0WII9_9STRA</name>
<dbReference type="EMBL" id="FR824156">
    <property type="protein sequence ID" value="CCA21071.1"/>
    <property type="molecule type" value="Genomic_DNA"/>
</dbReference>
<protein>
    <submittedName>
        <fullName evidence="5">Uncharacterized protein AlNc14C111G6389</fullName>
    </submittedName>
</protein>
<keyword evidence="2" id="KW-0808">Transferase</keyword>
<dbReference type="InterPro" id="IPR015353">
    <property type="entry name" value="Rubisco_LSMT_subst-bd"/>
</dbReference>
<organism evidence="5">
    <name type="scientific">Albugo laibachii Nc14</name>
    <dbReference type="NCBI Taxonomy" id="890382"/>
    <lineage>
        <taxon>Eukaryota</taxon>
        <taxon>Sar</taxon>
        <taxon>Stramenopiles</taxon>
        <taxon>Oomycota</taxon>
        <taxon>Peronosporomycetes</taxon>
        <taxon>Albuginales</taxon>
        <taxon>Albuginaceae</taxon>
        <taxon>Albugo</taxon>
    </lineage>
</organism>
<accession>F0WII9</accession>
<dbReference type="PANTHER" id="PTHR13271">
    <property type="entry name" value="UNCHARACTERIZED PUTATIVE METHYLTRANSFERASE"/>
    <property type="match status" value="1"/>
</dbReference>
<evidence type="ECO:0000256" key="3">
    <source>
        <dbReference type="ARBA" id="ARBA00022691"/>
    </source>
</evidence>
<reference evidence="5" key="2">
    <citation type="submission" date="2011-02" db="EMBL/GenBank/DDBJ databases">
        <authorList>
            <person name="MacLean D."/>
        </authorList>
    </citation>
    <scope>NUCLEOTIDE SEQUENCE</scope>
</reference>
<dbReference type="Pfam" id="PF09273">
    <property type="entry name" value="Rubis-subs-bind"/>
    <property type="match status" value="1"/>
</dbReference>
<evidence type="ECO:0000256" key="2">
    <source>
        <dbReference type="ARBA" id="ARBA00022679"/>
    </source>
</evidence>
<dbReference type="GO" id="GO:0032259">
    <property type="term" value="P:methylation"/>
    <property type="evidence" value="ECO:0007669"/>
    <property type="project" value="UniProtKB-KW"/>
</dbReference>
<dbReference type="HOGENOM" id="CLU_028272_0_0_1"/>
<reference evidence="5" key="1">
    <citation type="journal article" date="2011" name="PLoS Biol.">
        <title>Gene gain and loss during evolution of obligate parasitism in the white rust pathogen of Arabidopsis thaliana.</title>
        <authorList>
            <person name="Kemen E."/>
            <person name="Gardiner A."/>
            <person name="Schultz-Larsen T."/>
            <person name="Kemen A.C."/>
            <person name="Balmuth A.L."/>
            <person name="Robert-Seilaniantz A."/>
            <person name="Bailey K."/>
            <person name="Holub E."/>
            <person name="Studholme D.J."/>
            <person name="Maclean D."/>
            <person name="Jones J.D."/>
        </authorList>
    </citation>
    <scope>NUCLEOTIDE SEQUENCE</scope>
</reference>
<dbReference type="InterPro" id="IPR050600">
    <property type="entry name" value="SETD3_SETD6_MTase"/>
</dbReference>
<dbReference type="PANTHER" id="PTHR13271:SF137">
    <property type="entry name" value="SET DOMAIN-CONTAINING PROTEIN"/>
    <property type="match status" value="1"/>
</dbReference>
<dbReference type="SUPFAM" id="SSF81822">
    <property type="entry name" value="RuBisCo LSMT C-terminal, substrate-binding domain"/>
    <property type="match status" value="1"/>
</dbReference>
<keyword evidence="3" id="KW-0949">S-adenosyl-L-methionine</keyword>
<feature type="domain" description="Rubisco LSMT substrate-binding" evidence="4">
    <location>
        <begin position="281"/>
        <end position="403"/>
    </location>
</feature>